<reference evidence="2 3" key="1">
    <citation type="submission" date="2006-10" db="EMBL/GenBank/DDBJ databases">
        <title>Complete sequence of Syntrophobacter fumaroxidans MPOB.</title>
        <authorList>
            <consortium name="US DOE Joint Genome Institute"/>
            <person name="Copeland A."/>
            <person name="Lucas S."/>
            <person name="Lapidus A."/>
            <person name="Barry K."/>
            <person name="Detter J.C."/>
            <person name="Glavina del Rio T."/>
            <person name="Hammon N."/>
            <person name="Israni S."/>
            <person name="Pitluck S."/>
            <person name="Goltsman E.G."/>
            <person name="Martinez M."/>
            <person name="Schmutz J."/>
            <person name="Larimer F."/>
            <person name="Land M."/>
            <person name="Hauser L."/>
            <person name="Kyrpides N."/>
            <person name="Kim E."/>
            <person name="Boone D.R."/>
            <person name="Brockman F."/>
            <person name="Culley D."/>
            <person name="Ferry J."/>
            <person name="Gunsalus R."/>
            <person name="McInerney M.J."/>
            <person name="Morrison M."/>
            <person name="Plugge C."/>
            <person name="Rohlin L."/>
            <person name="Scholten J."/>
            <person name="Sieber J."/>
            <person name="Stams A.J.M."/>
            <person name="Worm P."/>
            <person name="Henstra A.M."/>
            <person name="Richardson P."/>
        </authorList>
    </citation>
    <scope>NUCLEOTIDE SEQUENCE [LARGE SCALE GENOMIC DNA]</scope>
    <source>
        <strain evidence="3">DSM 10017 / MPOB</strain>
    </source>
</reference>
<evidence type="ECO:0000256" key="1">
    <source>
        <dbReference type="SAM" id="MobiDB-lite"/>
    </source>
</evidence>
<dbReference type="InterPro" id="IPR016024">
    <property type="entry name" value="ARM-type_fold"/>
</dbReference>
<proteinExistence type="predicted"/>
<feature type="compositionally biased region" description="Polar residues" evidence="1">
    <location>
        <begin position="202"/>
        <end position="217"/>
    </location>
</feature>
<dbReference type="EMBL" id="CP000478">
    <property type="protein sequence ID" value="ABK16386.1"/>
    <property type="molecule type" value="Genomic_DNA"/>
</dbReference>
<dbReference type="HOGENOM" id="CLU_461465_0_0_7"/>
<dbReference type="Proteomes" id="UP000001784">
    <property type="component" value="Chromosome"/>
</dbReference>
<dbReference type="KEGG" id="sfu:Sfum_0687"/>
<evidence type="ECO:0000313" key="2">
    <source>
        <dbReference type="EMBL" id="ABK16386.1"/>
    </source>
</evidence>
<keyword evidence="3" id="KW-1185">Reference proteome</keyword>
<dbReference type="eggNOG" id="COG1413">
    <property type="taxonomic scope" value="Bacteria"/>
</dbReference>
<dbReference type="STRING" id="335543.Sfum_0687"/>
<gene>
    <name evidence="2" type="ordered locus">Sfum_0687</name>
</gene>
<protein>
    <recommendedName>
        <fullName evidence="4">PBS lyase HEAT domain protein repeat-containing protein</fullName>
    </recommendedName>
</protein>
<dbReference type="SUPFAM" id="SSF48371">
    <property type="entry name" value="ARM repeat"/>
    <property type="match status" value="2"/>
</dbReference>
<feature type="region of interest" description="Disordered" evidence="1">
    <location>
        <begin position="176"/>
        <end position="217"/>
    </location>
</feature>
<organism evidence="2 3">
    <name type="scientific">Syntrophobacter fumaroxidans (strain DSM 10017 / MPOB)</name>
    <dbReference type="NCBI Taxonomy" id="335543"/>
    <lineage>
        <taxon>Bacteria</taxon>
        <taxon>Pseudomonadati</taxon>
        <taxon>Thermodesulfobacteriota</taxon>
        <taxon>Syntrophobacteria</taxon>
        <taxon>Syntrophobacterales</taxon>
        <taxon>Syntrophobacteraceae</taxon>
        <taxon>Syntrophobacter</taxon>
    </lineage>
</organism>
<dbReference type="InterPro" id="IPR011989">
    <property type="entry name" value="ARM-like"/>
</dbReference>
<accession>A0LG34</accession>
<dbReference type="InParanoid" id="A0LG34"/>
<evidence type="ECO:0000313" key="3">
    <source>
        <dbReference type="Proteomes" id="UP000001784"/>
    </source>
</evidence>
<evidence type="ECO:0008006" key="4">
    <source>
        <dbReference type="Google" id="ProtNLM"/>
    </source>
</evidence>
<dbReference type="RefSeq" id="WP_011697559.1">
    <property type="nucleotide sequence ID" value="NC_008554.1"/>
</dbReference>
<sequence length="591" mass="65660">MDDHDLEKHYAFKEAKAARAIMDSLVRVIKMHSMFPKSNPTRQQSLTWFQANLARFLDTYGPLTLEIGKNHFLYNGDIIFKDGEASGEFAFLLYCDGLRWLEFQEGIETWEVEGLIEIFHRYTRLSVDAEEDLVSALWDSNLPHIQFEAVSSILDVAAIDDPSLAGATREEIARAGQRPEFNPFKSGTIQGGPPFDAPGSPQPFSSLLSEASASHDPQSPLFPAVGYGVEDLSAEERAALREMVEREEELDPTEELLKTLVDILEHQEEKSLFTAVLEYIQEEVRKAFSISRFEVVIRIFKTLHNLRSQCGSDRLWVSEQVDGLFHSLSSRDSLEVLMKGSADADRSQLRQIGECLGFLPPESIQALVPILMAVWSPQVREMLTETIIALARRDVGPIERMLTQAGDHEILVLIDLLAGVGGPRAVTILLGMIDHPSDAVPCQVIGALGRIKAWCPDRVFRLINRNSSVVRRTLLDYLGSRKCEQAEALLMNTISAPGFHKLEKGFALECFRTLGACGSTKAFIFLRKMLVQGNRLGMCFKSVGRQGAASGLLALGSEEAERVLEEAARSPFPGVRQAVRSARMSAPGERS</sequence>
<dbReference type="Gene3D" id="1.25.10.10">
    <property type="entry name" value="Leucine-rich Repeat Variant"/>
    <property type="match status" value="1"/>
</dbReference>
<name>A0LG34_SYNFM</name>
<dbReference type="AlphaFoldDB" id="A0LG34"/>